<name>A0A366HSF8_9BACT</name>
<reference evidence="1 2" key="1">
    <citation type="submission" date="2018-06" db="EMBL/GenBank/DDBJ databases">
        <title>Genomic Encyclopedia of Type Strains, Phase IV (KMG-IV): sequencing the most valuable type-strain genomes for metagenomic binning, comparative biology and taxonomic classification.</title>
        <authorList>
            <person name="Goeker M."/>
        </authorList>
    </citation>
    <scope>NUCLEOTIDE SEQUENCE [LARGE SCALE GENOMIC DNA]</scope>
    <source>
        <strain evidence="1 2">DSM 25532</strain>
    </source>
</reference>
<dbReference type="AlphaFoldDB" id="A0A366HSF8"/>
<dbReference type="EMBL" id="QNRR01000002">
    <property type="protein sequence ID" value="RBP46199.1"/>
    <property type="molecule type" value="Genomic_DNA"/>
</dbReference>
<sequence>MSLTTNTQSFLFLMGSLNDATVLDAAIESQHLEFQKLGVLTYLGRLEESPDEFCNRLTEESGVDCEIHWMRLPYPSERPSQPPAMELPEEPVELEAPACFIVNH</sequence>
<evidence type="ECO:0000313" key="1">
    <source>
        <dbReference type="EMBL" id="RBP46199.1"/>
    </source>
</evidence>
<comment type="caution">
    <text evidence="1">The sequence shown here is derived from an EMBL/GenBank/DDBJ whole genome shotgun (WGS) entry which is preliminary data.</text>
</comment>
<accession>A0A366HSF8</accession>
<evidence type="ECO:0000313" key="2">
    <source>
        <dbReference type="Proteomes" id="UP000253426"/>
    </source>
</evidence>
<protein>
    <submittedName>
        <fullName evidence="1">Uncharacterized protein</fullName>
    </submittedName>
</protein>
<proteinExistence type="predicted"/>
<organism evidence="1 2">
    <name type="scientific">Roseimicrobium gellanilyticum</name>
    <dbReference type="NCBI Taxonomy" id="748857"/>
    <lineage>
        <taxon>Bacteria</taxon>
        <taxon>Pseudomonadati</taxon>
        <taxon>Verrucomicrobiota</taxon>
        <taxon>Verrucomicrobiia</taxon>
        <taxon>Verrucomicrobiales</taxon>
        <taxon>Verrucomicrobiaceae</taxon>
        <taxon>Roseimicrobium</taxon>
    </lineage>
</organism>
<gene>
    <name evidence="1" type="ORF">DES53_102585</name>
</gene>
<dbReference type="RefSeq" id="WP_113957730.1">
    <property type="nucleotide sequence ID" value="NZ_QNRR01000002.1"/>
</dbReference>
<dbReference type="Proteomes" id="UP000253426">
    <property type="component" value="Unassembled WGS sequence"/>
</dbReference>
<keyword evidence="2" id="KW-1185">Reference proteome</keyword>